<dbReference type="SUPFAM" id="SSF46785">
    <property type="entry name" value="Winged helix' DNA-binding domain"/>
    <property type="match status" value="2"/>
</dbReference>
<proteinExistence type="predicted"/>
<reference evidence="6" key="1">
    <citation type="journal article" date="2019" name="Int. J. Syst. Evol. Microbiol.">
        <title>The Global Catalogue of Microorganisms (GCM) 10K type strain sequencing project: providing services to taxonomists for standard genome sequencing and annotation.</title>
        <authorList>
            <consortium name="The Broad Institute Genomics Platform"/>
            <consortium name="The Broad Institute Genome Sequencing Center for Infectious Disease"/>
            <person name="Wu L."/>
            <person name="Ma J."/>
        </authorList>
    </citation>
    <scope>NUCLEOTIDE SEQUENCE [LARGE SCALE GENOMIC DNA]</scope>
    <source>
        <strain evidence="6">KCTC 5701</strain>
    </source>
</reference>
<dbReference type="InterPro" id="IPR036390">
    <property type="entry name" value="WH_DNA-bd_sf"/>
</dbReference>
<dbReference type="Gene3D" id="1.10.10.10">
    <property type="entry name" value="Winged helix-like DNA-binding domain superfamily/Winged helix DNA-binding domain"/>
    <property type="match status" value="2"/>
</dbReference>
<dbReference type="Gene3D" id="3.30.70.920">
    <property type="match status" value="1"/>
</dbReference>
<dbReference type="InterPro" id="IPR036388">
    <property type="entry name" value="WH-like_DNA-bd_sf"/>
</dbReference>
<dbReference type="PANTHER" id="PTHR30154">
    <property type="entry name" value="LEUCINE-RESPONSIVE REGULATORY PROTEIN"/>
    <property type="match status" value="1"/>
</dbReference>
<name>A0ABW0WMC2_STRNO</name>
<accession>A0ABW0WMC2</accession>
<sequence length="325" mass="35286">MLRMESDAFDLLDLQLLSALEIDGRAPFSRIAAVLGVSDRTIARRYRRLCAEAGLRVVVLRDAVRLGEDQWMLRLRCAPDGAAVIADALARRPDTYWIGLCSGGTEIACITRPRSPGDHDDLLLGKLPRTPSVVEIRAQQLLHRFYGGPVGWLPRFRALDAEQTAALRPDLPEPGPVRLEPEDAPLLAVLERDGRAGYPELQRATGRSESALRRRLSALIASGAVYVDAEYDTAALGFPKTAMLWITTSPGALDSVGRTLAGHDEVAFASATAGPSQIVVTVVVRDTAALYAYLSGPLGHLEGVQHVEVTPILRGVKQLTYRPAR</sequence>
<evidence type="ECO:0000313" key="6">
    <source>
        <dbReference type="Proteomes" id="UP001596065"/>
    </source>
</evidence>
<protein>
    <submittedName>
        <fullName evidence="5">Lrp/AsnC family transcriptional regulator</fullName>
    </submittedName>
</protein>
<dbReference type="PANTHER" id="PTHR30154:SF34">
    <property type="entry name" value="TRANSCRIPTIONAL REGULATOR AZLB"/>
    <property type="match status" value="1"/>
</dbReference>
<feature type="domain" description="HTH asnC-type" evidence="4">
    <location>
        <begin position="9"/>
        <end position="69"/>
    </location>
</feature>
<dbReference type="EMBL" id="JBHSOE010000039">
    <property type="protein sequence ID" value="MFC5658104.1"/>
    <property type="molecule type" value="Genomic_DNA"/>
</dbReference>
<gene>
    <name evidence="5" type="ORF">ACFP3J_21765</name>
</gene>
<dbReference type="Pfam" id="PF13404">
    <property type="entry name" value="HTH_AsnC-type"/>
    <property type="match status" value="1"/>
</dbReference>
<dbReference type="Pfam" id="PF13412">
    <property type="entry name" value="HTH_24"/>
    <property type="match status" value="1"/>
</dbReference>
<evidence type="ECO:0000256" key="3">
    <source>
        <dbReference type="ARBA" id="ARBA00023163"/>
    </source>
</evidence>
<comment type="caution">
    <text evidence="5">The sequence shown here is derived from an EMBL/GenBank/DDBJ whole genome shotgun (WGS) entry which is preliminary data.</text>
</comment>
<dbReference type="SUPFAM" id="SSF54909">
    <property type="entry name" value="Dimeric alpha+beta barrel"/>
    <property type="match status" value="1"/>
</dbReference>
<dbReference type="InterPro" id="IPR011008">
    <property type="entry name" value="Dimeric_a/b-barrel"/>
</dbReference>
<evidence type="ECO:0000259" key="4">
    <source>
        <dbReference type="PROSITE" id="PS50956"/>
    </source>
</evidence>
<dbReference type="RefSeq" id="WP_344345945.1">
    <property type="nucleotide sequence ID" value="NZ_BAAASM010000002.1"/>
</dbReference>
<dbReference type="InterPro" id="IPR019887">
    <property type="entry name" value="Tscrpt_reg_AsnC/Lrp_C"/>
</dbReference>
<keyword evidence="6" id="KW-1185">Reference proteome</keyword>
<keyword evidence="1" id="KW-0805">Transcription regulation</keyword>
<evidence type="ECO:0000313" key="5">
    <source>
        <dbReference type="EMBL" id="MFC5658104.1"/>
    </source>
</evidence>
<dbReference type="Proteomes" id="UP001596065">
    <property type="component" value="Unassembled WGS sequence"/>
</dbReference>
<organism evidence="5 6">
    <name type="scientific">Streptomyces nogalater</name>
    <dbReference type="NCBI Taxonomy" id="38314"/>
    <lineage>
        <taxon>Bacteria</taxon>
        <taxon>Bacillati</taxon>
        <taxon>Actinomycetota</taxon>
        <taxon>Actinomycetes</taxon>
        <taxon>Kitasatosporales</taxon>
        <taxon>Streptomycetaceae</taxon>
        <taxon>Streptomyces</taxon>
    </lineage>
</organism>
<dbReference type="PROSITE" id="PS50956">
    <property type="entry name" value="HTH_ASNC_2"/>
    <property type="match status" value="1"/>
</dbReference>
<dbReference type="InterPro" id="IPR000485">
    <property type="entry name" value="AsnC-type_HTH_dom"/>
</dbReference>
<dbReference type="InterPro" id="IPR019888">
    <property type="entry name" value="Tscrpt_reg_AsnC-like"/>
</dbReference>
<evidence type="ECO:0000256" key="1">
    <source>
        <dbReference type="ARBA" id="ARBA00023015"/>
    </source>
</evidence>
<dbReference type="Pfam" id="PF01037">
    <property type="entry name" value="AsnC_trans_reg"/>
    <property type="match status" value="1"/>
</dbReference>
<evidence type="ECO:0000256" key="2">
    <source>
        <dbReference type="ARBA" id="ARBA00023125"/>
    </source>
</evidence>
<keyword evidence="3" id="KW-0804">Transcription</keyword>
<dbReference type="SMART" id="SM00344">
    <property type="entry name" value="HTH_ASNC"/>
    <property type="match status" value="1"/>
</dbReference>
<keyword evidence="2" id="KW-0238">DNA-binding</keyword>
<dbReference type="PRINTS" id="PR00033">
    <property type="entry name" value="HTHASNC"/>
</dbReference>